<dbReference type="SUPFAM" id="SSF55681">
    <property type="entry name" value="Class II aaRS and biotin synthetases"/>
    <property type="match status" value="1"/>
</dbReference>
<dbReference type="InterPro" id="IPR004522">
    <property type="entry name" value="Asn-tRNA-ligase"/>
</dbReference>
<proteinExistence type="inferred from homology"/>
<dbReference type="Proteomes" id="UP000790787">
    <property type="component" value="Chromosome 19"/>
</dbReference>
<dbReference type="RefSeq" id="XP_016510360.1">
    <property type="nucleotide sequence ID" value="XM_016654874.1"/>
</dbReference>
<reference evidence="8" key="1">
    <citation type="journal article" date="2014" name="Nat. Commun.">
        <title>The tobacco genome sequence and its comparison with those of tomato and potato.</title>
        <authorList>
            <person name="Sierro N."/>
            <person name="Battey J.N."/>
            <person name="Ouadi S."/>
            <person name="Bakaher N."/>
            <person name="Bovet L."/>
            <person name="Willig A."/>
            <person name="Goepfert S."/>
            <person name="Peitsch M.C."/>
            <person name="Ivanov N.V."/>
        </authorList>
    </citation>
    <scope>NUCLEOTIDE SEQUENCE [LARGE SCALE GENOMIC DNA]</scope>
</reference>
<dbReference type="OMA" id="THQREHE"/>
<dbReference type="GeneID" id="107827690"/>
<comment type="similarity">
    <text evidence="1">Belongs to the class-II aminoacyl-tRNA synthetase family.</text>
</comment>
<dbReference type="Gene3D" id="3.30.930.10">
    <property type="entry name" value="Bira Bifunctional Protein, Domain 2"/>
    <property type="match status" value="1"/>
</dbReference>
<dbReference type="PANTHER" id="PTHR22594">
    <property type="entry name" value="ASPARTYL/LYSYL-TRNA SYNTHETASE"/>
    <property type="match status" value="1"/>
</dbReference>
<evidence type="ECO:0000256" key="6">
    <source>
        <dbReference type="ARBA" id="ARBA00022917"/>
    </source>
</evidence>
<evidence type="ECO:0000256" key="4">
    <source>
        <dbReference type="ARBA" id="ARBA00022741"/>
    </source>
</evidence>
<gene>
    <name evidence="9" type="primary">LOC107827690</name>
</gene>
<keyword evidence="6" id="KW-0648">Protein biosynthesis</keyword>
<keyword evidence="3 9" id="KW-0436">Ligase</keyword>
<keyword evidence="4" id="KW-0547">Nucleotide-binding</keyword>
<dbReference type="PANTHER" id="PTHR22594:SF36">
    <property type="entry name" value="ASPARAGINE--TRNA LIGASE, CYTOPLASMIC 2"/>
    <property type="match status" value="1"/>
</dbReference>
<evidence type="ECO:0000256" key="1">
    <source>
        <dbReference type="ARBA" id="ARBA00008226"/>
    </source>
</evidence>
<sequence length="590" mass="65988">MASEQAPVEMPATFSKYTKRVMLKIILGRDDGGVGLIGQSVVIGGWVKSSMEIRKQPVTPPPAAPAPQVVFGAGEYRVREKLDAVIRKAPQPSISILQVSDGSCVPSLQVLVNSALANPCQVMPTGTCVLIEGILQQPSVQGKHYVELQAEKILHLGLVDESKYPLSKKRLPLESLRDCSHFRPRTTTVASVMRIHNSLTWATHAFFQDHGFLHVQVPIITSTDSEGFSEKFLVTTLLSKGKKDDQISPTENAGVSVEAIRASIKEKTKKVEELSRTNSNKEALLAAQQDLMKTNELVSQLEARQKAKSGVTIETRKFDFSKDFFTRQTYLTVSGRLHLESQACALGNVYSFGPRFKAEKLESKKSLAETWMVDVEMAFSELEDAMDCANDFLKFVCKRILEGCVEDLQFVLKRIDKSVMERLQFTISSSFERISYAKAIEILRQVAGKKFQSKIELGVSLTEEHESYLVDEIYKKPVIVYNHPKELKPFYVRLNDDGKTVATFDVILPKMGALIRGSQSEERFNVLSSRMKELGLQKQQYEWYLDLCRHGSAKTSGFSLMLEPLVLYATGLNDVKDVVPFARSFGRANN</sequence>
<accession>A0A1S4DA87</accession>
<evidence type="ECO:0000256" key="3">
    <source>
        <dbReference type="ARBA" id="ARBA00022598"/>
    </source>
</evidence>
<reference evidence="9" key="2">
    <citation type="submission" date="2025-08" db="UniProtKB">
        <authorList>
            <consortium name="RefSeq"/>
        </authorList>
    </citation>
    <scope>IDENTIFICATION</scope>
    <source>
        <tissue evidence="9">Leaf</tissue>
    </source>
</reference>
<dbReference type="OrthoDB" id="1931232at2759"/>
<evidence type="ECO:0000256" key="2">
    <source>
        <dbReference type="ARBA" id="ARBA00012816"/>
    </source>
</evidence>
<dbReference type="NCBIfam" id="TIGR00457">
    <property type="entry name" value="asnS"/>
    <property type="match status" value="1"/>
</dbReference>
<evidence type="ECO:0000256" key="7">
    <source>
        <dbReference type="ARBA" id="ARBA00023146"/>
    </source>
</evidence>
<evidence type="ECO:0000313" key="8">
    <source>
        <dbReference type="Proteomes" id="UP000790787"/>
    </source>
</evidence>
<dbReference type="RefSeq" id="XP_016510360.2">
    <property type="nucleotide sequence ID" value="XM_016654874.2"/>
</dbReference>
<dbReference type="GO" id="GO:0006421">
    <property type="term" value="P:asparaginyl-tRNA aminoacylation"/>
    <property type="evidence" value="ECO:0007669"/>
    <property type="project" value="InterPro"/>
</dbReference>
<dbReference type="AlphaFoldDB" id="A0A1S4DA87"/>
<keyword evidence="5" id="KW-0067">ATP-binding</keyword>
<dbReference type="EC" id="6.1.1.22" evidence="2"/>
<dbReference type="InterPro" id="IPR004364">
    <property type="entry name" value="Aa-tRNA-synt_II"/>
</dbReference>
<keyword evidence="8" id="KW-1185">Reference proteome</keyword>
<evidence type="ECO:0000256" key="5">
    <source>
        <dbReference type="ARBA" id="ARBA00022840"/>
    </source>
</evidence>
<dbReference type="GO" id="GO:0005524">
    <property type="term" value="F:ATP binding"/>
    <property type="evidence" value="ECO:0007669"/>
    <property type="project" value="UniProtKB-KW"/>
</dbReference>
<protein>
    <recommendedName>
        <fullName evidence="2">asparagine--tRNA ligase</fullName>
        <ecNumber evidence="2">6.1.1.22</ecNumber>
    </recommendedName>
</protein>
<dbReference type="GO" id="GO:0004816">
    <property type="term" value="F:asparagine-tRNA ligase activity"/>
    <property type="evidence" value="ECO:0007669"/>
    <property type="project" value="UniProtKB-EC"/>
</dbReference>
<evidence type="ECO:0000313" key="9">
    <source>
        <dbReference type="RefSeq" id="XP_016510360.2"/>
    </source>
</evidence>
<dbReference type="Pfam" id="PF00152">
    <property type="entry name" value="tRNA-synt_2"/>
    <property type="match status" value="1"/>
</dbReference>
<name>A0A1S4DA87_TOBAC</name>
<dbReference type="NCBIfam" id="NF003037">
    <property type="entry name" value="PRK03932.1"/>
    <property type="match status" value="1"/>
</dbReference>
<keyword evidence="7" id="KW-0030">Aminoacyl-tRNA synthetase</keyword>
<organism evidence="8 9">
    <name type="scientific">Nicotiana tabacum</name>
    <name type="common">Common tobacco</name>
    <dbReference type="NCBI Taxonomy" id="4097"/>
    <lineage>
        <taxon>Eukaryota</taxon>
        <taxon>Viridiplantae</taxon>
        <taxon>Streptophyta</taxon>
        <taxon>Embryophyta</taxon>
        <taxon>Tracheophyta</taxon>
        <taxon>Spermatophyta</taxon>
        <taxon>Magnoliopsida</taxon>
        <taxon>eudicotyledons</taxon>
        <taxon>Gunneridae</taxon>
        <taxon>Pentapetalae</taxon>
        <taxon>asterids</taxon>
        <taxon>lamiids</taxon>
        <taxon>Solanales</taxon>
        <taxon>Solanaceae</taxon>
        <taxon>Nicotianoideae</taxon>
        <taxon>Nicotianeae</taxon>
        <taxon>Nicotiana</taxon>
    </lineage>
</organism>
<dbReference type="InterPro" id="IPR045864">
    <property type="entry name" value="aa-tRNA-synth_II/BPL/LPL"/>
</dbReference>